<dbReference type="Pfam" id="PF00005">
    <property type="entry name" value="ABC_tran"/>
    <property type="match status" value="1"/>
</dbReference>
<dbReference type="SUPFAM" id="SSF52540">
    <property type="entry name" value="P-loop containing nucleoside triphosphate hydrolases"/>
    <property type="match status" value="1"/>
</dbReference>
<name>A0A916Y0K7_9MICO</name>
<dbReference type="RefSeq" id="WP_188710479.1">
    <property type="nucleotide sequence ID" value="NZ_BMHO01000001.1"/>
</dbReference>
<dbReference type="Gene3D" id="3.40.50.300">
    <property type="entry name" value="P-loop containing nucleotide triphosphate hydrolases"/>
    <property type="match status" value="1"/>
</dbReference>
<organism evidence="6 7">
    <name type="scientific">Microbacterium faecale</name>
    <dbReference type="NCBI Taxonomy" id="1804630"/>
    <lineage>
        <taxon>Bacteria</taxon>
        <taxon>Bacillati</taxon>
        <taxon>Actinomycetota</taxon>
        <taxon>Actinomycetes</taxon>
        <taxon>Micrococcales</taxon>
        <taxon>Microbacteriaceae</taxon>
        <taxon>Microbacterium</taxon>
    </lineage>
</organism>
<dbReference type="InterPro" id="IPR003593">
    <property type="entry name" value="AAA+_ATPase"/>
</dbReference>
<keyword evidence="3" id="KW-0067">ATP-binding</keyword>
<reference evidence="6" key="2">
    <citation type="submission" date="2020-09" db="EMBL/GenBank/DDBJ databases">
        <authorList>
            <person name="Sun Q."/>
            <person name="Zhou Y."/>
        </authorList>
    </citation>
    <scope>NUCLEOTIDE SEQUENCE</scope>
    <source>
        <strain evidence="6">CGMCC 1.15152</strain>
    </source>
</reference>
<keyword evidence="2" id="KW-0547">Nucleotide-binding</keyword>
<feature type="domain" description="ABC transporter" evidence="5">
    <location>
        <begin position="6"/>
        <end position="242"/>
    </location>
</feature>
<gene>
    <name evidence="6" type="ORF">GCM10010915_02100</name>
</gene>
<dbReference type="EMBL" id="BMHO01000001">
    <property type="protein sequence ID" value="GGD25674.1"/>
    <property type="molecule type" value="Genomic_DNA"/>
</dbReference>
<reference evidence="6" key="1">
    <citation type="journal article" date="2014" name="Int. J. Syst. Evol. Microbiol.">
        <title>Complete genome sequence of Corynebacterium casei LMG S-19264T (=DSM 44701T), isolated from a smear-ripened cheese.</title>
        <authorList>
            <consortium name="US DOE Joint Genome Institute (JGI-PGF)"/>
            <person name="Walter F."/>
            <person name="Albersmeier A."/>
            <person name="Kalinowski J."/>
            <person name="Ruckert C."/>
        </authorList>
    </citation>
    <scope>NUCLEOTIDE SEQUENCE</scope>
    <source>
        <strain evidence="6">CGMCC 1.15152</strain>
    </source>
</reference>
<evidence type="ECO:0000256" key="3">
    <source>
        <dbReference type="ARBA" id="ARBA00022840"/>
    </source>
</evidence>
<keyword evidence="7" id="KW-1185">Reference proteome</keyword>
<dbReference type="GO" id="GO:0016887">
    <property type="term" value="F:ATP hydrolysis activity"/>
    <property type="evidence" value="ECO:0007669"/>
    <property type="project" value="InterPro"/>
</dbReference>
<sequence length="369" mass="39912">MTKQRVAIDGLTKTFGDAVALGGVDLDVEPGEFVSLLGPSGCGKTTTLRCLAGLETPTSGAITVGDETFVDADQGVFVPPHRRRIGMVFQSYALWPNRSVRGNVTYPLRLRGVGRREAAKMAAEVIAAVGLEHLAKRYPHELSGGQQQRVALARGLVSATRLMLFDEPLSNLDATLRVSMRSEIRRLHDEFEHTSIYVTHDQSEALAMSDRVVVMRDGRIEQQGTPGDIFRRPRTPFVARFIGMENVLECAGVVDRAGSRVAQFGHGIEMPSPPAEVAPGASIAFRAGDVEFDREFDPQRDALALRGRISQSSYAGEGYSVTLELADGALIAGFIPDASHNPPQERYLGETRTAIVARSAVLTLAEDAA</sequence>
<dbReference type="PROSITE" id="PS00211">
    <property type="entry name" value="ABC_TRANSPORTER_1"/>
    <property type="match status" value="1"/>
</dbReference>
<evidence type="ECO:0000256" key="4">
    <source>
        <dbReference type="ARBA" id="ARBA00066388"/>
    </source>
</evidence>
<protein>
    <recommendedName>
        <fullName evidence="4">ABC-type quaternary amine transporter</fullName>
        <ecNumber evidence="4">7.6.2.9</ecNumber>
    </recommendedName>
</protein>
<dbReference type="InterPro" id="IPR027417">
    <property type="entry name" value="P-loop_NTPase"/>
</dbReference>
<comment type="caution">
    <text evidence="6">The sequence shown here is derived from an EMBL/GenBank/DDBJ whole genome shotgun (WGS) entry which is preliminary data.</text>
</comment>
<dbReference type="InterPro" id="IPR050093">
    <property type="entry name" value="ABC_SmlMolc_Importer"/>
</dbReference>
<accession>A0A916Y0K7</accession>
<dbReference type="GO" id="GO:0005524">
    <property type="term" value="F:ATP binding"/>
    <property type="evidence" value="ECO:0007669"/>
    <property type="project" value="UniProtKB-KW"/>
</dbReference>
<dbReference type="GO" id="GO:0015418">
    <property type="term" value="F:ABC-type quaternary ammonium compound transporting activity"/>
    <property type="evidence" value="ECO:0007669"/>
    <property type="project" value="UniProtKB-EC"/>
</dbReference>
<evidence type="ECO:0000259" key="5">
    <source>
        <dbReference type="PROSITE" id="PS50893"/>
    </source>
</evidence>
<dbReference type="PANTHER" id="PTHR42781">
    <property type="entry name" value="SPERMIDINE/PUTRESCINE IMPORT ATP-BINDING PROTEIN POTA"/>
    <property type="match status" value="1"/>
</dbReference>
<dbReference type="SMART" id="SM00382">
    <property type="entry name" value="AAA"/>
    <property type="match status" value="1"/>
</dbReference>
<dbReference type="Proteomes" id="UP000633205">
    <property type="component" value="Unassembled WGS sequence"/>
</dbReference>
<evidence type="ECO:0000313" key="6">
    <source>
        <dbReference type="EMBL" id="GGD25674.1"/>
    </source>
</evidence>
<dbReference type="FunFam" id="3.40.50.300:FF:000425">
    <property type="entry name" value="Probable ABC transporter, ATP-binding subunit"/>
    <property type="match status" value="1"/>
</dbReference>
<dbReference type="PROSITE" id="PS50893">
    <property type="entry name" value="ABC_TRANSPORTER_2"/>
    <property type="match status" value="1"/>
</dbReference>
<dbReference type="PANTHER" id="PTHR42781:SF4">
    <property type="entry name" value="SPERMIDINE_PUTRESCINE IMPORT ATP-BINDING PROTEIN POTA"/>
    <property type="match status" value="1"/>
</dbReference>
<dbReference type="EC" id="7.6.2.9" evidence="4"/>
<dbReference type="InterPro" id="IPR003439">
    <property type="entry name" value="ABC_transporter-like_ATP-bd"/>
</dbReference>
<dbReference type="InterPro" id="IPR017871">
    <property type="entry name" value="ABC_transporter-like_CS"/>
</dbReference>
<evidence type="ECO:0000256" key="1">
    <source>
        <dbReference type="ARBA" id="ARBA00022448"/>
    </source>
</evidence>
<proteinExistence type="predicted"/>
<dbReference type="AlphaFoldDB" id="A0A916Y0K7"/>
<keyword evidence="1" id="KW-0813">Transport</keyword>
<evidence type="ECO:0000256" key="2">
    <source>
        <dbReference type="ARBA" id="ARBA00022741"/>
    </source>
</evidence>
<evidence type="ECO:0000313" key="7">
    <source>
        <dbReference type="Proteomes" id="UP000633205"/>
    </source>
</evidence>